<dbReference type="Proteomes" id="UP001500064">
    <property type="component" value="Unassembled WGS sequence"/>
</dbReference>
<dbReference type="InterPro" id="IPR005183">
    <property type="entry name" value="DUF305_CopM-like"/>
</dbReference>
<dbReference type="PANTHER" id="PTHR36933:SF1">
    <property type="entry name" value="SLL0788 PROTEIN"/>
    <property type="match status" value="1"/>
</dbReference>
<accession>A0ABN2H0C0</accession>
<dbReference type="InterPro" id="IPR012347">
    <property type="entry name" value="Ferritin-like"/>
</dbReference>
<feature type="domain" description="DUF305" evidence="3">
    <location>
        <begin position="60"/>
        <end position="193"/>
    </location>
</feature>
<feature type="chain" id="PRO_5046730379" description="DUF305 domain-containing protein" evidence="2">
    <location>
        <begin position="32"/>
        <end position="233"/>
    </location>
</feature>
<gene>
    <name evidence="4" type="ORF">GCM10009733_090810</name>
</gene>
<dbReference type="Pfam" id="PF03713">
    <property type="entry name" value="DUF305"/>
    <property type="match status" value="1"/>
</dbReference>
<sequence>MKRHCMKTAMATGAFLAAITTGSGAAGAAMASPPMPSPSPTGTQPTCPGMGQMHPVTSEYDYLSQMVPHHEDAITAARQLQRSGRPEMRQLGQSIVTTQTAEVAQMKGWLEQWYRQSPAPSPSGTTMPDLSGLSGDQLDQTFLQHMIPHHMMAIMLSQQLLMHGQAQHPEVAAFARKVRDDQWAEIRTMRQYLTQWFGQQNMPCIPQMPGMTPGPQPGTPGRPTPTEPSPTGT</sequence>
<keyword evidence="5" id="KW-1185">Reference proteome</keyword>
<dbReference type="EMBL" id="BAAAMU010000118">
    <property type="protein sequence ID" value="GAA1679838.1"/>
    <property type="molecule type" value="Genomic_DNA"/>
</dbReference>
<reference evidence="4 5" key="1">
    <citation type="journal article" date="2019" name="Int. J. Syst. Evol. Microbiol.">
        <title>The Global Catalogue of Microorganisms (GCM) 10K type strain sequencing project: providing services to taxonomists for standard genome sequencing and annotation.</title>
        <authorList>
            <consortium name="The Broad Institute Genomics Platform"/>
            <consortium name="The Broad Institute Genome Sequencing Center for Infectious Disease"/>
            <person name="Wu L."/>
            <person name="Ma J."/>
        </authorList>
    </citation>
    <scope>NUCLEOTIDE SEQUENCE [LARGE SCALE GENOMIC DNA]</scope>
    <source>
        <strain evidence="4 5">JCM 13929</strain>
    </source>
</reference>
<evidence type="ECO:0000313" key="4">
    <source>
        <dbReference type="EMBL" id="GAA1679838.1"/>
    </source>
</evidence>
<evidence type="ECO:0000256" key="1">
    <source>
        <dbReference type="SAM" id="MobiDB-lite"/>
    </source>
</evidence>
<proteinExistence type="predicted"/>
<evidence type="ECO:0000313" key="5">
    <source>
        <dbReference type="Proteomes" id="UP001500064"/>
    </source>
</evidence>
<feature type="region of interest" description="Disordered" evidence="1">
    <location>
        <begin position="208"/>
        <end position="233"/>
    </location>
</feature>
<dbReference type="Gene3D" id="1.20.1260.10">
    <property type="match status" value="1"/>
</dbReference>
<feature type="signal peptide" evidence="2">
    <location>
        <begin position="1"/>
        <end position="31"/>
    </location>
</feature>
<evidence type="ECO:0000259" key="3">
    <source>
        <dbReference type="Pfam" id="PF03713"/>
    </source>
</evidence>
<dbReference type="PANTHER" id="PTHR36933">
    <property type="entry name" value="SLL0788 PROTEIN"/>
    <property type="match status" value="1"/>
</dbReference>
<keyword evidence="2" id="KW-0732">Signal</keyword>
<protein>
    <recommendedName>
        <fullName evidence="3">DUF305 domain-containing protein</fullName>
    </recommendedName>
</protein>
<name>A0ABN2H0C0_9ACTN</name>
<evidence type="ECO:0000256" key="2">
    <source>
        <dbReference type="SAM" id="SignalP"/>
    </source>
</evidence>
<feature type="compositionally biased region" description="Pro residues" evidence="1">
    <location>
        <begin position="212"/>
        <end position="233"/>
    </location>
</feature>
<comment type="caution">
    <text evidence="4">The sequence shown here is derived from an EMBL/GenBank/DDBJ whole genome shotgun (WGS) entry which is preliminary data.</text>
</comment>
<organism evidence="4 5">
    <name type="scientific">Nonomuraea maheshkhaliensis</name>
    <dbReference type="NCBI Taxonomy" id="419590"/>
    <lineage>
        <taxon>Bacteria</taxon>
        <taxon>Bacillati</taxon>
        <taxon>Actinomycetota</taxon>
        <taxon>Actinomycetes</taxon>
        <taxon>Streptosporangiales</taxon>
        <taxon>Streptosporangiaceae</taxon>
        <taxon>Nonomuraea</taxon>
    </lineage>
</organism>